<proteinExistence type="predicted"/>
<dbReference type="CDD" id="cd00028">
    <property type="entry name" value="B_lectin"/>
    <property type="match status" value="1"/>
</dbReference>
<dbReference type="SMART" id="SM00108">
    <property type="entry name" value="B_lectin"/>
    <property type="match status" value="1"/>
</dbReference>
<dbReference type="Proteomes" id="UP001494902">
    <property type="component" value="Unassembled WGS sequence"/>
</dbReference>
<evidence type="ECO:0000313" key="4">
    <source>
        <dbReference type="Proteomes" id="UP001494902"/>
    </source>
</evidence>
<evidence type="ECO:0000313" key="3">
    <source>
        <dbReference type="EMBL" id="MEQ3551763.1"/>
    </source>
</evidence>
<dbReference type="RefSeq" id="WP_349298833.1">
    <property type="nucleotide sequence ID" value="NZ_JBEDNQ010000005.1"/>
</dbReference>
<dbReference type="InterPro" id="IPR001480">
    <property type="entry name" value="Bulb-type_lectin_dom"/>
</dbReference>
<feature type="signal peptide" evidence="1">
    <location>
        <begin position="1"/>
        <end position="31"/>
    </location>
</feature>
<dbReference type="EMBL" id="JBEDNQ010000005">
    <property type="protein sequence ID" value="MEQ3551763.1"/>
    <property type="molecule type" value="Genomic_DNA"/>
</dbReference>
<feature type="chain" id="PRO_5046199593" description="Bulb-type lectin domain-containing protein" evidence="1">
    <location>
        <begin position="32"/>
        <end position="283"/>
    </location>
</feature>
<sequence length="283" mass="29259">MRQHLGRAAALAVTALSLVGLAITTAPAAYAGGPETNNLQQNEQLNPGQRLVTGNNIALVMQSDGNLVEYAPGNRAVWASGTNRAGSVLKMQSDGNLVIIAPGNVPVWATGTGGNPGAGLELQTDGNAVVYAQGHVAKWANGVNLNSTPARDLANTILNNRNIALQTVHVSGVRDNATARQNVVDTAEGRQAARSAYGGAPGGSVALDTRMLSALQQIGSEGGLRVSEIAGGSHSAGSKHYDGRAFDLDQYGGRSTTTIVNRCKQLGASYAAFENGNHVHCQW</sequence>
<keyword evidence="4" id="KW-1185">Reference proteome</keyword>
<evidence type="ECO:0000259" key="2">
    <source>
        <dbReference type="PROSITE" id="PS50927"/>
    </source>
</evidence>
<keyword evidence="1" id="KW-0732">Signal</keyword>
<dbReference type="PROSITE" id="PS50927">
    <property type="entry name" value="BULB_LECTIN"/>
    <property type="match status" value="1"/>
</dbReference>
<accession>A0ABV1KEI7</accession>
<feature type="domain" description="Bulb-type lectin" evidence="2">
    <location>
        <begin position="36"/>
        <end position="143"/>
    </location>
</feature>
<reference evidence="3 4" key="1">
    <citation type="submission" date="2024-03" db="EMBL/GenBank/DDBJ databases">
        <title>Draft genome sequence of Pseudonocardia nematodicida JCM 31783.</title>
        <authorList>
            <person name="Butdee W."/>
            <person name="Duangmal K."/>
        </authorList>
    </citation>
    <scope>NUCLEOTIDE SEQUENCE [LARGE SCALE GENOMIC DNA]</scope>
    <source>
        <strain evidence="3 4">JCM 31783</strain>
    </source>
</reference>
<dbReference type="InterPro" id="IPR036426">
    <property type="entry name" value="Bulb-type_lectin_dom_sf"/>
</dbReference>
<comment type="caution">
    <text evidence="3">The sequence shown here is derived from an EMBL/GenBank/DDBJ whole genome shotgun (WGS) entry which is preliminary data.</text>
</comment>
<name>A0ABV1KEI7_9PSEU</name>
<organism evidence="3 4">
    <name type="scientific">Pseudonocardia nematodicida</name>
    <dbReference type="NCBI Taxonomy" id="1206997"/>
    <lineage>
        <taxon>Bacteria</taxon>
        <taxon>Bacillati</taxon>
        <taxon>Actinomycetota</taxon>
        <taxon>Actinomycetes</taxon>
        <taxon>Pseudonocardiales</taxon>
        <taxon>Pseudonocardiaceae</taxon>
        <taxon>Pseudonocardia</taxon>
    </lineage>
</organism>
<dbReference type="SUPFAM" id="SSF51110">
    <property type="entry name" value="alpha-D-mannose-specific plant lectins"/>
    <property type="match status" value="1"/>
</dbReference>
<dbReference type="Gene3D" id="2.90.10.10">
    <property type="entry name" value="Bulb-type lectin domain"/>
    <property type="match status" value="2"/>
</dbReference>
<evidence type="ECO:0000256" key="1">
    <source>
        <dbReference type="SAM" id="SignalP"/>
    </source>
</evidence>
<gene>
    <name evidence="3" type="ORF">WIS52_14915</name>
</gene>
<protein>
    <recommendedName>
        <fullName evidence="2">Bulb-type lectin domain-containing protein</fullName>
    </recommendedName>
</protein>